<dbReference type="GO" id="GO:0051301">
    <property type="term" value="P:cell division"/>
    <property type="evidence" value="ECO:0007669"/>
    <property type="project" value="UniProtKB-KW"/>
</dbReference>
<gene>
    <name evidence="12" type="ORF">BJ878DRAFT_462123</name>
</gene>
<keyword evidence="4" id="KW-0158">Chromosome</keyword>
<dbReference type="GO" id="GO:0051233">
    <property type="term" value="C:spindle midzone"/>
    <property type="evidence" value="ECO:0007669"/>
    <property type="project" value="TreeGrafter"/>
</dbReference>
<evidence type="ECO:0000256" key="10">
    <source>
        <dbReference type="SAM" id="MobiDB-lite"/>
    </source>
</evidence>
<evidence type="ECO:0000256" key="2">
    <source>
        <dbReference type="ARBA" id="ARBA00004584"/>
    </source>
</evidence>
<dbReference type="GO" id="GO:0000070">
    <property type="term" value="P:mitotic sister chromatid segregation"/>
    <property type="evidence" value="ECO:0007669"/>
    <property type="project" value="TreeGrafter"/>
</dbReference>
<keyword evidence="8" id="KW-0131">Cell cycle</keyword>
<feature type="compositionally biased region" description="Polar residues" evidence="10">
    <location>
        <begin position="203"/>
        <end position="224"/>
    </location>
</feature>
<keyword evidence="13" id="KW-1185">Reference proteome</keyword>
<organism evidence="12 13">
    <name type="scientific">Calycina marina</name>
    <dbReference type="NCBI Taxonomy" id="1763456"/>
    <lineage>
        <taxon>Eukaryota</taxon>
        <taxon>Fungi</taxon>
        <taxon>Dikarya</taxon>
        <taxon>Ascomycota</taxon>
        <taxon>Pezizomycotina</taxon>
        <taxon>Leotiomycetes</taxon>
        <taxon>Helotiales</taxon>
        <taxon>Pezizellaceae</taxon>
        <taxon>Calycina</taxon>
    </lineage>
</organism>
<dbReference type="InterPro" id="IPR018851">
    <property type="entry name" value="Borealin_N"/>
</dbReference>
<feature type="compositionally biased region" description="Polar residues" evidence="10">
    <location>
        <begin position="33"/>
        <end position="45"/>
    </location>
</feature>
<dbReference type="EMBL" id="MU253970">
    <property type="protein sequence ID" value="KAG9243532.1"/>
    <property type="molecule type" value="Genomic_DNA"/>
</dbReference>
<dbReference type="Proteomes" id="UP000887226">
    <property type="component" value="Unassembled WGS sequence"/>
</dbReference>
<evidence type="ECO:0000256" key="5">
    <source>
        <dbReference type="ARBA" id="ARBA00022618"/>
    </source>
</evidence>
<dbReference type="PANTHER" id="PTHR16040">
    <property type="entry name" value="AUSTRALIN, ISOFORM A-RELATED"/>
    <property type="match status" value="1"/>
</dbReference>
<name>A0A9P7Z1C3_9HELO</name>
<accession>A0A9P7Z1C3</accession>
<proteinExistence type="inferred from homology"/>
<feature type="region of interest" description="Disordered" evidence="10">
    <location>
        <begin position="1"/>
        <end position="51"/>
    </location>
</feature>
<comment type="subcellular location">
    <subcellularLocation>
        <location evidence="2">Chromosome</location>
        <location evidence="2">Centromere</location>
    </subcellularLocation>
    <subcellularLocation>
        <location evidence="1">Nucleus</location>
    </subcellularLocation>
</comment>
<evidence type="ECO:0000256" key="9">
    <source>
        <dbReference type="ARBA" id="ARBA00023328"/>
    </source>
</evidence>
<dbReference type="OrthoDB" id="2392550at2759"/>
<dbReference type="PANTHER" id="PTHR16040:SF7">
    <property type="entry name" value="AUSTRALIN, ISOFORM A-RELATED"/>
    <property type="match status" value="1"/>
</dbReference>
<feature type="compositionally biased region" description="Basic residues" evidence="10">
    <location>
        <begin position="1"/>
        <end position="10"/>
    </location>
</feature>
<keyword evidence="5" id="KW-0132">Cell division</keyword>
<feature type="region of interest" description="Disordered" evidence="10">
    <location>
        <begin position="333"/>
        <end position="363"/>
    </location>
</feature>
<evidence type="ECO:0000256" key="7">
    <source>
        <dbReference type="ARBA" id="ARBA00023242"/>
    </source>
</evidence>
<dbReference type="GO" id="GO:0005634">
    <property type="term" value="C:nucleus"/>
    <property type="evidence" value="ECO:0007669"/>
    <property type="project" value="UniProtKB-SubCell"/>
</dbReference>
<evidence type="ECO:0000256" key="8">
    <source>
        <dbReference type="ARBA" id="ARBA00023306"/>
    </source>
</evidence>
<dbReference type="InterPro" id="IPR018867">
    <property type="entry name" value="Cell_div_borealin"/>
</dbReference>
<feature type="compositionally biased region" description="Low complexity" evidence="10">
    <location>
        <begin position="342"/>
        <end position="356"/>
    </location>
</feature>
<keyword evidence="7" id="KW-0539">Nucleus</keyword>
<evidence type="ECO:0000313" key="12">
    <source>
        <dbReference type="EMBL" id="KAG9243532.1"/>
    </source>
</evidence>
<evidence type="ECO:0000256" key="4">
    <source>
        <dbReference type="ARBA" id="ARBA00022454"/>
    </source>
</evidence>
<dbReference type="AlphaFoldDB" id="A0A9P7Z1C3"/>
<sequence length="363" mass="38881">MAPTRQKKRKSTESAGSVDTQSFPAPPQLIPTKVQSPTRTPTSRSPIRKQQVGITLGQKQALIDNLQLEITERARKLRAQYMMQAQGLRTRIEIRVNRIPMALRRAKMGDLLAKHSGTTSKDGPSRILLVKPHSPMKNLSQREQSRASPSPQRPAKRHSDEISIAVDKENEEVENSKKRMKGAPQPPDRTTSRINIKADQVLSPRSANSRTYPKSPIRTASPTGKSLLARPISPLKATAPDVTGGAASILTNMLENAKPTRGDATRKVTEASVVAGVGRAKRAPAMAPSAKVVRGRVASDTSNDSGSTVIRKNATVAMKAAVPAKRTMMSTIKGMGGGGAAKKGAVPKAAATATGGRVLRKRN</sequence>
<evidence type="ECO:0000256" key="1">
    <source>
        <dbReference type="ARBA" id="ARBA00004123"/>
    </source>
</evidence>
<evidence type="ECO:0000256" key="3">
    <source>
        <dbReference type="ARBA" id="ARBA00009914"/>
    </source>
</evidence>
<evidence type="ECO:0000256" key="6">
    <source>
        <dbReference type="ARBA" id="ARBA00022776"/>
    </source>
</evidence>
<feature type="domain" description="Borealin N-terminal" evidence="11">
    <location>
        <begin position="58"/>
        <end position="114"/>
    </location>
</feature>
<reference evidence="12" key="1">
    <citation type="journal article" date="2021" name="IMA Fungus">
        <title>Genomic characterization of three marine fungi, including Emericellopsis atlantica sp. nov. with signatures of a generalist lifestyle and marine biomass degradation.</title>
        <authorList>
            <person name="Hagestad O.C."/>
            <person name="Hou L."/>
            <person name="Andersen J.H."/>
            <person name="Hansen E.H."/>
            <person name="Altermark B."/>
            <person name="Li C."/>
            <person name="Kuhnert E."/>
            <person name="Cox R.J."/>
            <person name="Crous P.W."/>
            <person name="Spatafora J.W."/>
            <person name="Lail K."/>
            <person name="Amirebrahimi M."/>
            <person name="Lipzen A."/>
            <person name="Pangilinan J."/>
            <person name="Andreopoulos W."/>
            <person name="Hayes R.D."/>
            <person name="Ng V."/>
            <person name="Grigoriev I.V."/>
            <person name="Jackson S.A."/>
            <person name="Sutton T.D.S."/>
            <person name="Dobson A.D.W."/>
            <person name="Rama T."/>
        </authorList>
    </citation>
    <scope>NUCLEOTIDE SEQUENCE</scope>
    <source>
        <strain evidence="12">TRa3180A</strain>
    </source>
</reference>
<evidence type="ECO:0000313" key="13">
    <source>
        <dbReference type="Proteomes" id="UP000887226"/>
    </source>
</evidence>
<dbReference type="Pfam" id="PF10444">
    <property type="entry name" value="Nbl1_Borealin_N"/>
    <property type="match status" value="1"/>
</dbReference>
<comment type="caution">
    <text evidence="12">The sequence shown here is derived from an EMBL/GenBank/DDBJ whole genome shotgun (WGS) entry which is preliminary data.</text>
</comment>
<feature type="compositionally biased region" description="Polar residues" evidence="10">
    <location>
        <begin position="137"/>
        <end position="150"/>
    </location>
</feature>
<comment type="similarity">
    <text evidence="3">Belongs to the borealin family.</text>
</comment>
<evidence type="ECO:0000259" key="11">
    <source>
        <dbReference type="Pfam" id="PF10444"/>
    </source>
</evidence>
<keyword evidence="6" id="KW-0498">Mitosis</keyword>
<protein>
    <submittedName>
        <fullName evidence="12">Borealin N terminal-domain-containing protein</fullName>
    </submittedName>
</protein>
<keyword evidence="9" id="KW-0137">Centromere</keyword>
<feature type="region of interest" description="Disordered" evidence="10">
    <location>
        <begin position="114"/>
        <end position="227"/>
    </location>
</feature>
<feature type="compositionally biased region" description="Polar residues" evidence="10">
    <location>
        <begin position="13"/>
        <end position="23"/>
    </location>
</feature>
<dbReference type="GO" id="GO:0032133">
    <property type="term" value="C:chromosome passenger complex"/>
    <property type="evidence" value="ECO:0007669"/>
    <property type="project" value="TreeGrafter"/>
</dbReference>
<dbReference type="GO" id="GO:0000775">
    <property type="term" value="C:chromosome, centromeric region"/>
    <property type="evidence" value="ECO:0007669"/>
    <property type="project" value="UniProtKB-SubCell"/>
</dbReference>